<evidence type="ECO:0000256" key="1">
    <source>
        <dbReference type="SAM" id="Phobius"/>
    </source>
</evidence>
<dbReference type="Proteomes" id="UP000254867">
    <property type="component" value="Unassembled WGS sequence"/>
</dbReference>
<keyword evidence="1" id="KW-1133">Transmembrane helix</keyword>
<proteinExistence type="predicted"/>
<feature type="transmembrane region" description="Helical" evidence="1">
    <location>
        <begin position="215"/>
        <end position="240"/>
    </location>
</feature>
<dbReference type="AlphaFoldDB" id="A0A377HZY9"/>
<feature type="transmembrane region" description="Helical" evidence="1">
    <location>
        <begin position="69"/>
        <end position="93"/>
    </location>
</feature>
<dbReference type="EMBL" id="UGHH01000002">
    <property type="protein sequence ID" value="STO63744.1"/>
    <property type="molecule type" value="Genomic_DNA"/>
</dbReference>
<name>A0A377HZY9_HAEPH</name>
<feature type="transmembrane region" description="Helical" evidence="1">
    <location>
        <begin position="113"/>
        <end position="130"/>
    </location>
</feature>
<keyword evidence="1" id="KW-0472">Membrane</keyword>
<feature type="transmembrane region" description="Helical" evidence="1">
    <location>
        <begin position="142"/>
        <end position="161"/>
    </location>
</feature>
<sequence length="388" mass="45343">MHILGKNAKKRMQNSYTKEYNLVAISSLIFAIIVSLSFIIGSIIIYSYLNKLHSSSLFPSTISNERLVYLSSFLAFFILLIIVFYTISPSIIFINKYGKKASNKLKDIFIKDLIAYNIIFIFLFLAFRLYSIPSSEWAESLYLLNIMIEIVISLSPIYIIYSRKEKQNLELSSTESYLKISLHKFFMTLSYLTAPIFVLTWGFEVNKYIDCSSDIISLLIFLFIFAFIPIILSWIFNSAIIYWNNEKRKSNYIALTLLSILWIIPIYHASPIIIKASGLSDSQQKIYYIEENFIKTNLESRSLIIEVENHSSINNESDENIEYYKYRAYCGRIYWNIGDTIVFKKNDSGKFLHIPTNKIFEYQGNTDKINCNSTKQFSKLDYLKYRNQ</sequence>
<feature type="transmembrane region" description="Helical" evidence="1">
    <location>
        <begin position="20"/>
        <end position="49"/>
    </location>
</feature>
<evidence type="ECO:0000313" key="2">
    <source>
        <dbReference type="EMBL" id="STO63744.1"/>
    </source>
</evidence>
<feature type="transmembrane region" description="Helical" evidence="1">
    <location>
        <begin position="252"/>
        <end position="274"/>
    </location>
</feature>
<protein>
    <submittedName>
        <fullName evidence="2">Uncharacterized protein</fullName>
    </submittedName>
</protein>
<reference evidence="2 3" key="1">
    <citation type="submission" date="2018-06" db="EMBL/GenBank/DDBJ databases">
        <authorList>
            <consortium name="Pathogen Informatics"/>
            <person name="Doyle S."/>
        </authorList>
    </citation>
    <scope>NUCLEOTIDE SEQUENCE [LARGE SCALE GENOMIC DNA]</scope>
    <source>
        <strain evidence="2 3">NCTC10794</strain>
    </source>
</reference>
<keyword evidence="1" id="KW-0812">Transmembrane</keyword>
<evidence type="ECO:0000313" key="3">
    <source>
        <dbReference type="Proteomes" id="UP000254867"/>
    </source>
</evidence>
<organism evidence="2 3">
    <name type="scientific">Haemophilus parahaemolyticus</name>
    <dbReference type="NCBI Taxonomy" id="735"/>
    <lineage>
        <taxon>Bacteria</taxon>
        <taxon>Pseudomonadati</taxon>
        <taxon>Pseudomonadota</taxon>
        <taxon>Gammaproteobacteria</taxon>
        <taxon>Pasteurellales</taxon>
        <taxon>Pasteurellaceae</taxon>
        <taxon>Haemophilus</taxon>
    </lineage>
</organism>
<gene>
    <name evidence="2" type="ORF">NCTC10794_00787</name>
</gene>
<accession>A0A377HZY9</accession>
<feature type="transmembrane region" description="Helical" evidence="1">
    <location>
        <begin position="182"/>
        <end position="203"/>
    </location>
</feature>
<dbReference type="RefSeq" id="WP_119222392.1">
    <property type="nucleotide sequence ID" value="NZ_UGHH01000002.1"/>
</dbReference>